<dbReference type="SUPFAM" id="SSF54292">
    <property type="entry name" value="2Fe-2S ferredoxin-like"/>
    <property type="match status" value="1"/>
</dbReference>
<proteinExistence type="predicted"/>
<dbReference type="PRINTS" id="PR00469">
    <property type="entry name" value="PNDRDTASEII"/>
</dbReference>
<dbReference type="InterPro" id="IPR036188">
    <property type="entry name" value="FAD/NAD-bd_sf"/>
</dbReference>
<dbReference type="Gene3D" id="3.10.20.440">
    <property type="entry name" value="2Fe-2S iron-sulphur cluster binding domain, sarcosine oxidase, alpha subunit, N-terminal domain"/>
    <property type="match status" value="1"/>
</dbReference>
<dbReference type="Proteomes" id="UP001319882">
    <property type="component" value="Unassembled WGS sequence"/>
</dbReference>
<dbReference type="InterPro" id="IPR041854">
    <property type="entry name" value="BFD-like_2Fe2S-bd_dom_sf"/>
</dbReference>
<accession>A0ABS8DR06</accession>
<dbReference type="InterPro" id="IPR007419">
    <property type="entry name" value="BFD-like_2Fe2S-bd_dom"/>
</dbReference>
<dbReference type="InterPro" id="IPR042204">
    <property type="entry name" value="2Fe-2S-bd_N"/>
</dbReference>
<keyword evidence="1" id="KW-0560">Oxidoreductase</keyword>
<dbReference type="Pfam" id="PF07992">
    <property type="entry name" value="Pyr_redox_2"/>
    <property type="match status" value="1"/>
</dbReference>
<dbReference type="Gene3D" id="3.50.50.60">
    <property type="entry name" value="FAD/NAD(P)-binding domain"/>
    <property type="match status" value="2"/>
</dbReference>
<feature type="domain" description="BFD-like [2Fe-2S]-binding" evidence="3">
    <location>
        <begin position="499"/>
        <end position="549"/>
    </location>
</feature>
<dbReference type="SUPFAM" id="SSF51905">
    <property type="entry name" value="FAD/NAD(P)-binding domain"/>
    <property type="match status" value="2"/>
</dbReference>
<evidence type="ECO:0000259" key="3">
    <source>
        <dbReference type="Pfam" id="PF04324"/>
    </source>
</evidence>
<dbReference type="PANTHER" id="PTHR42949:SF3">
    <property type="entry name" value="ANAEROBIC GLYCEROL-3-PHOSPHATE DEHYDROGENASE SUBUNIT B"/>
    <property type="match status" value="1"/>
</dbReference>
<dbReference type="EMBL" id="WHVL01000001">
    <property type="protein sequence ID" value="MCB8888290.1"/>
    <property type="molecule type" value="Genomic_DNA"/>
</dbReference>
<dbReference type="InterPro" id="IPR036010">
    <property type="entry name" value="2Fe-2S_ferredoxin-like_sf"/>
</dbReference>
<keyword evidence="6" id="KW-1185">Reference proteome</keyword>
<feature type="domain" description="FAD dependent oxidoreductase" evidence="2">
    <location>
        <begin position="610"/>
        <end position="964"/>
    </location>
</feature>
<dbReference type="InterPro" id="IPR023753">
    <property type="entry name" value="FAD/NAD-binding_dom"/>
</dbReference>
<evidence type="ECO:0000313" key="6">
    <source>
        <dbReference type="Proteomes" id="UP001319882"/>
    </source>
</evidence>
<sequence length="988" mass="103329">MDALGRKAVKAAASITFTFEGEHIKALEGQSLASALVGAGHLSQREGRQGGLHGHYCGMGACFECLVNVDGHHGVRACMTPAQQGQTVTRHPYKSPLTHTPSHATPKSSHEIVTTDVLVIGGGPAGLQAALSARQAGADVLLVDERPSLGGQYYKQLSQAYATRDGKAPDKQMQAGRELIQAVKEAKVRSWHDTLVWGAFRERPEQLRIGVEQAGEAKIIEPRAVVVATGATERSYPVPGWTLPGVMTTGGLQTLLRSYRTAPPGPVLVAGNGPLNLQVAAELVAAGVEVAGVVESARLTSLTALARTGQASRHAPGLISAGLGYLLTLKRARVPIFDGQAVAAIEGDDAVQSVVLAPVTASGELGEARRRLHVKAVGLGYGFQPQAEIGRLLGVEHAYAPATASAVNVLSADRRADGSCNIDGIFIAGEAGGFGGAQLALAQGALAGAAAAKYCGHEVSDSGASWRERQRTHQHFQTALWRAFESPLKPLAGLTDDTVVCRCEGITAGEIRSGYEAGSDVASVKRQTRAGMGRCQGRYCASTVSRLIASDKSDGSQFDLPAPQNPIKPITIGALAIEKGEWAGHRRVDMPRSPSRQTPGAARSVNDAEVLVIGAGVAGSATARALAQRGVDVAVLDRGLPNGQASGGNAGSLHVQLLSFDFGAKAESGGGPAASTLPLQQASASLWEQLASELGCDIEFKRSGGLMVAENEVQMRFLERKAALERSLGIDTQIVGRSDVERKVPTVSEAVVGGAWCAEEGKINPLLATPALVRAAKQAGARFYTGDAVCSIERVDGQWQVGTRSGRLYRAPRIVNAAGAWAGEIGRLAGIDVPVHAAPLQMIVTEAAEPVVDVLLAHADRHLTLKQAANGNVIIGGGWPAGLSIPFGYQRPLLDSIEGNLWVAQHVLPALNRLRVIRSWAAVNINIDGAPILGEAPGLPGFFNAVTSNGYTLGPLVGQITADLLTRGHGDWDLTPFSLTRFEGLRLS</sequence>
<dbReference type="InterPro" id="IPR006076">
    <property type="entry name" value="FAD-dep_OxRdtase"/>
</dbReference>
<dbReference type="InterPro" id="IPR051691">
    <property type="entry name" value="Metab_Enz_Cyan_OpOx_G3PDH"/>
</dbReference>
<reference evidence="5 6" key="1">
    <citation type="journal article" date="2021" name="Sci. Rep.">
        <title>Genome analysis of a halophilic bacterium Halomonas malpeensis YU-PRIM-29(T) reveals its exopolysaccharide and pigment producing capabilities.</title>
        <authorList>
            <person name="Athmika"/>
            <person name="Ghate S.D."/>
            <person name="Arun A.B."/>
            <person name="Rao S.S."/>
            <person name="Kumar S.T.A."/>
            <person name="Kandiyil M.K."/>
            <person name="Saptami K."/>
            <person name="Rekha P.D."/>
        </authorList>
    </citation>
    <scope>NUCLEOTIDE SEQUENCE [LARGE SCALE GENOMIC DNA]</scope>
    <source>
        <strain evidence="6">prim 29</strain>
    </source>
</reference>
<comment type="caution">
    <text evidence="5">The sequence shown here is derived from an EMBL/GenBank/DDBJ whole genome shotgun (WGS) entry which is preliminary data.</text>
</comment>
<gene>
    <name evidence="5" type="ORF">GEV37_04000</name>
</gene>
<name>A0ABS8DR06_9GAMM</name>
<dbReference type="PANTHER" id="PTHR42949">
    <property type="entry name" value="ANAEROBIC GLYCEROL-3-PHOSPHATE DEHYDROGENASE SUBUNIT B"/>
    <property type="match status" value="1"/>
</dbReference>
<evidence type="ECO:0000256" key="1">
    <source>
        <dbReference type="ARBA" id="ARBA00023002"/>
    </source>
</evidence>
<protein>
    <submittedName>
        <fullName evidence="5">FAD-dependent oxidoreductase</fullName>
    </submittedName>
</protein>
<dbReference type="Pfam" id="PF13510">
    <property type="entry name" value="Fer2_4"/>
    <property type="match status" value="1"/>
</dbReference>
<dbReference type="RefSeq" id="WP_275951396.1">
    <property type="nucleotide sequence ID" value="NZ_JBHSCJ010000003.1"/>
</dbReference>
<dbReference type="Gene3D" id="3.30.9.10">
    <property type="entry name" value="D-Amino Acid Oxidase, subunit A, domain 2"/>
    <property type="match status" value="1"/>
</dbReference>
<evidence type="ECO:0000259" key="2">
    <source>
        <dbReference type="Pfam" id="PF01266"/>
    </source>
</evidence>
<dbReference type="PRINTS" id="PR00368">
    <property type="entry name" value="FADPNR"/>
</dbReference>
<dbReference type="Gene3D" id="1.10.10.1100">
    <property type="entry name" value="BFD-like [2Fe-2S]-binding domain"/>
    <property type="match status" value="1"/>
</dbReference>
<organism evidence="5 6">
    <name type="scientific">Vreelandella malpeensis</name>
    <dbReference type="NCBI Taxonomy" id="1172368"/>
    <lineage>
        <taxon>Bacteria</taxon>
        <taxon>Pseudomonadati</taxon>
        <taxon>Pseudomonadota</taxon>
        <taxon>Gammaproteobacteria</taxon>
        <taxon>Oceanospirillales</taxon>
        <taxon>Halomonadaceae</taxon>
        <taxon>Vreelandella</taxon>
    </lineage>
</organism>
<dbReference type="CDD" id="cd19946">
    <property type="entry name" value="GlpA-like_Fer2_BFD-like"/>
    <property type="match status" value="1"/>
</dbReference>
<evidence type="ECO:0000313" key="5">
    <source>
        <dbReference type="EMBL" id="MCB8888290.1"/>
    </source>
</evidence>
<evidence type="ECO:0000259" key="4">
    <source>
        <dbReference type="Pfam" id="PF07992"/>
    </source>
</evidence>
<dbReference type="Pfam" id="PF04324">
    <property type="entry name" value="Fer2_BFD"/>
    <property type="match status" value="1"/>
</dbReference>
<feature type="domain" description="FAD/NAD(P)-binding" evidence="4">
    <location>
        <begin position="116"/>
        <end position="396"/>
    </location>
</feature>
<dbReference type="Pfam" id="PF01266">
    <property type="entry name" value="DAO"/>
    <property type="match status" value="1"/>
</dbReference>